<evidence type="ECO:0000313" key="6">
    <source>
        <dbReference type="EMBL" id="EAT36216.1"/>
    </source>
</evidence>
<dbReference type="eggNOG" id="ENOG502RKNG">
    <property type="taxonomic scope" value="Eukaryota"/>
</dbReference>
<dbReference type="PhylomeDB" id="Q16PC2"/>
<dbReference type="STRING" id="7159.Q16PC2"/>
<dbReference type="Gene3D" id="2.120.10.30">
    <property type="entry name" value="TolB, C-terminal domain"/>
    <property type="match status" value="3"/>
</dbReference>
<dbReference type="PaxDb" id="7159-AAEL011699-PA"/>
<reference evidence="6" key="2">
    <citation type="journal article" date="2007" name="Science">
        <title>Genome sequence of Aedes aegypti, a major arbovirus vector.</title>
        <authorList>
            <person name="Nene V."/>
            <person name="Wortman J.R."/>
            <person name="Lawson D."/>
            <person name="Haas B."/>
            <person name="Kodira C."/>
            <person name="Tu Z.J."/>
            <person name="Loftus B."/>
            <person name="Xi Z."/>
            <person name="Megy K."/>
            <person name="Grabherr M."/>
            <person name="Ren Q."/>
            <person name="Zdobnov E.M."/>
            <person name="Lobo N.F."/>
            <person name="Campbell K.S."/>
            <person name="Brown S.E."/>
            <person name="Bonaldo M.F."/>
            <person name="Zhu J."/>
            <person name="Sinkins S.P."/>
            <person name="Hogenkamp D.G."/>
            <person name="Amedeo P."/>
            <person name="Arensburger P."/>
            <person name="Atkinson P.W."/>
            <person name="Bidwell S."/>
            <person name="Biedler J."/>
            <person name="Birney E."/>
            <person name="Bruggner R.V."/>
            <person name="Costas J."/>
            <person name="Coy M.R."/>
            <person name="Crabtree J."/>
            <person name="Crawford M."/>
            <person name="Debruyn B."/>
            <person name="Decaprio D."/>
            <person name="Eiglmeier K."/>
            <person name="Eisenstadt E."/>
            <person name="El-Dorry H."/>
            <person name="Gelbart W.M."/>
            <person name="Gomes S.L."/>
            <person name="Hammond M."/>
            <person name="Hannick L.I."/>
            <person name="Hogan J.R."/>
            <person name="Holmes M.H."/>
            <person name="Jaffe D."/>
            <person name="Johnston J.S."/>
            <person name="Kennedy R.C."/>
            <person name="Koo H."/>
            <person name="Kravitz S."/>
            <person name="Kriventseva E.V."/>
            <person name="Kulp D."/>
            <person name="Labutti K."/>
            <person name="Lee E."/>
            <person name="Li S."/>
            <person name="Lovin D.D."/>
            <person name="Mao C."/>
            <person name="Mauceli E."/>
            <person name="Menck C.F."/>
            <person name="Miller J.R."/>
            <person name="Montgomery P."/>
            <person name="Mori A."/>
            <person name="Nascimento A.L."/>
            <person name="Naveira H.F."/>
            <person name="Nusbaum C."/>
            <person name="O'leary S."/>
            <person name="Orvis J."/>
            <person name="Pertea M."/>
            <person name="Quesneville H."/>
            <person name="Reidenbach K.R."/>
            <person name="Rogers Y.H."/>
            <person name="Roth C.W."/>
            <person name="Schneider J.R."/>
            <person name="Schatz M."/>
            <person name="Shumway M."/>
            <person name="Stanke M."/>
            <person name="Stinson E.O."/>
            <person name="Tubio J.M."/>
            <person name="Vanzee J.P."/>
            <person name="Verjovski-Almeida S."/>
            <person name="Werner D."/>
            <person name="White O."/>
            <person name="Wyder S."/>
            <person name="Zeng Q."/>
            <person name="Zhao Q."/>
            <person name="Zhao Y."/>
            <person name="Hill C.A."/>
            <person name="Raikhel A.S."/>
            <person name="Soares M.B."/>
            <person name="Knudson D.L."/>
            <person name="Lee N.H."/>
            <person name="Galagan J."/>
            <person name="Salzberg S.L."/>
            <person name="Paulsen I.T."/>
            <person name="Dimopoulos G."/>
            <person name="Collins F.H."/>
            <person name="Birren B."/>
            <person name="Fraser-Liggett C.M."/>
            <person name="Severson D.W."/>
        </authorList>
    </citation>
    <scope>NUCLEOTIDE SEQUENCE [LARGE SCALE GENOMIC DNA]</scope>
    <source>
        <strain evidence="6">Liverpool</strain>
    </source>
</reference>
<sequence length="1068" mass="118768">MYGGKLAYLVALSSLWLVHAVDYAPKMETVKQWSFLSYNFPWDYPANDKEFYNPENIVATGIEVGYDRIFVATPRLFSGVPATLSAIPRGTHGDSPALQAYPDWTHHTAGTKEYNCSDIGLVSVYRIRIDSCNRLWALDAGVSRSLEDFEVTCPPKILVYDLHTDQVVRRIDFPPEVVRRESLYTNIIVDETGSRPENNCDDVFVYITDTVAPGIVVYDSGKDLTWRVSHPAMYPDPDFAESTILEHRFTLMDGVVGIAFDQEAGIIYFQPLATDRLFSVTTAALRAGPLPFGKDLPVKLVGRKSSQGIGLAVSPRGGTIFYSPFTETAVASWNPRTNEHQIVAQDQERLQFAADVRTPARDGTALYVLTSKFHRFFLKNVDANEFNTRILRIDGVVAPTLPTIAPSGFGPTVETNSPFYSLPAVTPSVANSFKPLPPSVPFTKFPAHKSPNPKTYAFIQNYYVNNKQPYVYEPVPVIDKTKTNPFFILNSGEKPFPATQQRPQYGLNGEIFFPKINHHFNDFNGLRYAKSLRANLTATPLFSVTTAALRAGPLPFGKDLPVKLVGRKSSQGIGLAVSPRGGTIFYSPFTETAVASWNPRTNEHQIVAQDQERLQFAADVRTPARDGTALYVLTSKFHRFFLKNVDANEFNTRILRIDGVVAPTLPTIAPSGFGPTVETNSPFYSLPAVTPSVANSFKPLPPSVPFTKFPAHKSPNPKTYAFIQNYYVNNKQPYVYEPVPVIDKTKTNPFFILNSGEKPFPATQQRPQYGLNGEIFFPKINHHFNDFNGLRYAKSLRANLTATPLFSVTTAALRAGPLPFGKDLPVKLVGRKSSQGIGLAVSPRGGTIFYSPFTETAVASWNPRTNEHQIVAQDQERLQFAADVRTPARDGTALYVLTSKFHRFFLKNVDANEFNTRILRIDGVVAPTLPTIAPSGFGPTVETNSPFYSLPAVTPSVANSFKPLPPSVPFTKFPAHKSPNPKTYAFIQNYYVNNKQPYVYEPVPVIDKTKTNPFFILNSGEKPFPATQQRPQYGLNGEIFFPKINHHFNDFNGLRYAKSLRANLTATP</sequence>
<reference evidence="6" key="1">
    <citation type="submission" date="2005-10" db="EMBL/GenBank/DDBJ databases">
        <authorList>
            <person name="Loftus B.J."/>
            <person name="Nene V.M."/>
            <person name="Hannick L.I."/>
            <person name="Bidwell S."/>
            <person name="Haas B."/>
            <person name="Amedeo P."/>
            <person name="Orvis J."/>
            <person name="Wortman J.R."/>
            <person name="White O.R."/>
            <person name="Salzberg S."/>
            <person name="Shumway M."/>
            <person name="Koo H."/>
            <person name="Zhao Y."/>
            <person name="Holmes M."/>
            <person name="Miller J."/>
            <person name="Schatz M."/>
            <person name="Pop M."/>
            <person name="Pai G."/>
            <person name="Utterback T."/>
            <person name="Rogers Y.-H."/>
            <person name="Kravitz S."/>
            <person name="Fraser C.M."/>
        </authorList>
    </citation>
    <scope>NUCLEOTIDE SEQUENCE</scope>
    <source>
        <strain evidence="6">Liverpool</strain>
    </source>
</reference>
<dbReference type="InterPro" id="IPR017996">
    <property type="entry name" value="MRJP/yellow-related"/>
</dbReference>
<feature type="chain" id="PRO_5014307261" evidence="5">
    <location>
        <begin position="21"/>
        <end position="1068"/>
    </location>
</feature>
<organism evidence="6 7">
    <name type="scientific">Aedes aegypti</name>
    <name type="common">Yellowfever mosquito</name>
    <name type="synonym">Culex aegypti</name>
    <dbReference type="NCBI Taxonomy" id="7159"/>
    <lineage>
        <taxon>Eukaryota</taxon>
        <taxon>Metazoa</taxon>
        <taxon>Ecdysozoa</taxon>
        <taxon>Arthropoda</taxon>
        <taxon>Hexapoda</taxon>
        <taxon>Insecta</taxon>
        <taxon>Pterygota</taxon>
        <taxon>Neoptera</taxon>
        <taxon>Endopterygota</taxon>
        <taxon>Diptera</taxon>
        <taxon>Nematocera</taxon>
        <taxon>Culicoidea</taxon>
        <taxon>Culicidae</taxon>
        <taxon>Culicinae</taxon>
        <taxon>Aedini</taxon>
        <taxon>Aedes</taxon>
        <taxon>Stegomyia</taxon>
    </lineage>
</organism>
<dbReference type="SUPFAM" id="SSF101898">
    <property type="entry name" value="NHL repeat"/>
    <property type="match status" value="1"/>
</dbReference>
<reference evidence="6" key="3">
    <citation type="submission" date="2012-09" db="EMBL/GenBank/DDBJ databases">
        <authorList>
            <consortium name="VectorBase"/>
        </authorList>
    </citation>
    <scope>NUCLEOTIDE SEQUENCE</scope>
    <source>
        <strain evidence="6">Liverpool</strain>
    </source>
</reference>
<dbReference type="PANTHER" id="PTHR10009:SF19">
    <property type="entry name" value="RE55542P"/>
    <property type="match status" value="1"/>
</dbReference>
<evidence type="ECO:0000256" key="3">
    <source>
        <dbReference type="ARBA" id="ARBA00022525"/>
    </source>
</evidence>
<feature type="signal peptide" evidence="5">
    <location>
        <begin position="1"/>
        <end position="20"/>
    </location>
</feature>
<dbReference type="InterPro" id="IPR011042">
    <property type="entry name" value="6-blade_b-propeller_TolB-like"/>
</dbReference>
<dbReference type="EMBL" id="CH477788">
    <property type="protein sequence ID" value="EAT36216.1"/>
    <property type="molecule type" value="Genomic_DNA"/>
</dbReference>
<protein>
    <submittedName>
        <fullName evidence="6">AAEL011699-PA</fullName>
    </submittedName>
</protein>
<evidence type="ECO:0000313" key="7">
    <source>
        <dbReference type="Proteomes" id="UP000682892"/>
    </source>
</evidence>
<dbReference type="FunFam" id="2.120.10.30:FF:000045">
    <property type="entry name" value="Blast:Protein yellow"/>
    <property type="match status" value="1"/>
</dbReference>
<dbReference type="VEuPathDB" id="VectorBase:AAEL004863"/>
<evidence type="ECO:0000256" key="2">
    <source>
        <dbReference type="ARBA" id="ARBA00009127"/>
    </source>
</evidence>
<evidence type="ECO:0000256" key="4">
    <source>
        <dbReference type="ARBA" id="ARBA00022729"/>
    </source>
</evidence>
<dbReference type="VEuPathDB" id="VectorBase:AAEL025140"/>
<dbReference type="Pfam" id="PF03022">
    <property type="entry name" value="MRJP"/>
    <property type="match status" value="3"/>
</dbReference>
<dbReference type="HOGENOM" id="CLU_288077_0_0_1"/>
<evidence type="ECO:0000256" key="5">
    <source>
        <dbReference type="SAM" id="SignalP"/>
    </source>
</evidence>
<comment type="subcellular location">
    <subcellularLocation>
        <location evidence="1">Secreted</location>
    </subcellularLocation>
</comment>
<comment type="similarity">
    <text evidence="2">Belongs to the major royal jelly protein family.</text>
</comment>
<gene>
    <name evidence="6" type="ORF">AaeL_AAEL011699</name>
</gene>
<dbReference type="AlphaFoldDB" id="Q16PC2"/>
<dbReference type="PANTHER" id="PTHR10009">
    <property type="entry name" value="PROTEIN YELLOW-RELATED"/>
    <property type="match status" value="1"/>
</dbReference>
<dbReference type="Proteomes" id="UP000682892">
    <property type="component" value="Unassembled WGS sequence"/>
</dbReference>
<dbReference type="GO" id="GO:0005576">
    <property type="term" value="C:extracellular region"/>
    <property type="evidence" value="ECO:0007669"/>
    <property type="project" value="UniProtKB-SubCell"/>
</dbReference>
<name>Q16PC2_AEDAE</name>
<evidence type="ECO:0000256" key="1">
    <source>
        <dbReference type="ARBA" id="ARBA00004613"/>
    </source>
</evidence>
<dbReference type="SUPFAM" id="SSF63829">
    <property type="entry name" value="Calcium-dependent phosphotriesterase"/>
    <property type="match status" value="1"/>
</dbReference>
<accession>Q16PC2</accession>
<keyword evidence="4 5" id="KW-0732">Signal</keyword>
<proteinExistence type="inferred from homology"/>
<keyword evidence="3" id="KW-0964">Secreted</keyword>